<evidence type="ECO:0000313" key="2">
    <source>
        <dbReference type="EMBL" id="RBP58429.1"/>
    </source>
</evidence>
<dbReference type="EMBL" id="QNRY01000050">
    <property type="protein sequence ID" value="RBP58429.1"/>
    <property type="molecule type" value="Genomic_DNA"/>
</dbReference>
<reference evidence="2 3" key="1">
    <citation type="submission" date="2018-06" db="EMBL/GenBank/DDBJ databases">
        <title>Genomic Encyclopedia of Type Strains, Phase IV (KMG-IV): sequencing the most valuable type-strain genomes for metagenomic binning, comparative biology and taxonomic classification.</title>
        <authorList>
            <person name="Goeker M."/>
        </authorList>
    </citation>
    <scope>NUCLEOTIDE SEQUENCE [LARGE SCALE GENOMIC DNA]</scope>
    <source>
        <strain evidence="2 3">DSM 30166</strain>
    </source>
</reference>
<organism evidence="2 3">
    <name type="scientific">Brenneria salicis ATCC 15712 = DSM 30166</name>
    <dbReference type="NCBI Taxonomy" id="714314"/>
    <lineage>
        <taxon>Bacteria</taxon>
        <taxon>Pseudomonadati</taxon>
        <taxon>Pseudomonadota</taxon>
        <taxon>Gammaproteobacteria</taxon>
        <taxon>Enterobacterales</taxon>
        <taxon>Pectobacteriaceae</taxon>
        <taxon>Brenneria</taxon>
    </lineage>
</organism>
<proteinExistence type="predicted"/>
<keyword evidence="3" id="KW-1185">Reference proteome</keyword>
<evidence type="ECO:0000313" key="3">
    <source>
        <dbReference type="Proteomes" id="UP000253046"/>
    </source>
</evidence>
<dbReference type="InterPro" id="IPR009683">
    <property type="entry name" value="Extensin-like_C"/>
</dbReference>
<feature type="domain" description="Extensin-like C-terminal" evidence="1">
    <location>
        <begin position="59"/>
        <end position="232"/>
    </location>
</feature>
<sequence length="232" mass="25345">MGRGLLVGLILLAGLIALAPWLQRHLPAGYDPFSPLSVDDPPTFITRFKLKQVANNPETCLAVLTQAQEKGRITFTPVNDVAGQCPLDSPVRVQRFGTVGLSASFLASCPLALSSAMYVTQSAIPQAVLMGTSLARIDHVGSYACRNVYHRAEGRLSEHATADALDIVGFRLTDGRQVSVLRQWPEKNERGDYLRTTFEDSCRFFGNSLGPEYNAAHANHFHLGMRGFGVCR</sequence>
<gene>
    <name evidence="2" type="ORF">DES54_15025</name>
</gene>
<evidence type="ECO:0000259" key="1">
    <source>
        <dbReference type="Pfam" id="PF06904"/>
    </source>
</evidence>
<dbReference type="Pfam" id="PF06904">
    <property type="entry name" value="Extensin-like_C"/>
    <property type="match status" value="1"/>
</dbReference>
<name>A0A366HY25_9GAMM</name>
<dbReference type="RefSeq" id="WP_240635036.1">
    <property type="nucleotide sequence ID" value="NZ_AGJP01000001.1"/>
</dbReference>
<dbReference type="AlphaFoldDB" id="A0A366HY25"/>
<protein>
    <recommendedName>
        <fullName evidence="1">Extensin-like C-terminal domain-containing protein</fullName>
    </recommendedName>
</protein>
<dbReference type="Proteomes" id="UP000253046">
    <property type="component" value="Unassembled WGS sequence"/>
</dbReference>
<accession>A0A366HY25</accession>
<comment type="caution">
    <text evidence="2">The sequence shown here is derived from an EMBL/GenBank/DDBJ whole genome shotgun (WGS) entry which is preliminary data.</text>
</comment>